<dbReference type="OMA" id="NAMKMVW"/>
<evidence type="ECO:0000313" key="3">
    <source>
        <dbReference type="Proteomes" id="UP000238479"/>
    </source>
</evidence>
<evidence type="ECO:0000256" key="1">
    <source>
        <dbReference type="SAM" id="Phobius"/>
    </source>
</evidence>
<evidence type="ECO:0000313" key="2">
    <source>
        <dbReference type="EMBL" id="PRQ60401.1"/>
    </source>
</evidence>
<keyword evidence="2" id="KW-0808">Transferase</keyword>
<dbReference type="InterPro" id="IPR045034">
    <property type="entry name" value="O-acyltransferase_WSD1-like"/>
</dbReference>
<proteinExistence type="predicted"/>
<sequence length="68" mass="7604">MAIWLAVTLIGNTLVDLVLFFATILVLKDTKTPIKGPPGVELTAKRFFHRTVSLDHIKQVKSHIHISL</sequence>
<accession>A0A2P6SP04</accession>
<comment type="caution">
    <text evidence="2">The sequence shown here is derived from an EMBL/GenBank/DDBJ whole genome shotgun (WGS) entry which is preliminary data.</text>
</comment>
<dbReference type="GO" id="GO:0005886">
    <property type="term" value="C:plasma membrane"/>
    <property type="evidence" value="ECO:0007669"/>
    <property type="project" value="TreeGrafter"/>
</dbReference>
<dbReference type="GO" id="GO:0008374">
    <property type="term" value="F:O-acyltransferase activity"/>
    <property type="evidence" value="ECO:0007669"/>
    <property type="project" value="InterPro"/>
</dbReference>
<reference evidence="2 3" key="1">
    <citation type="journal article" date="2018" name="Nat. Genet.">
        <title>The Rosa genome provides new insights in the design of modern roses.</title>
        <authorList>
            <person name="Bendahmane M."/>
        </authorList>
    </citation>
    <scope>NUCLEOTIDE SEQUENCE [LARGE SCALE GENOMIC DNA]</scope>
    <source>
        <strain evidence="3">cv. Old Blush</strain>
    </source>
</reference>
<dbReference type="PANTHER" id="PTHR31650:SF1">
    <property type="entry name" value="WAX ESTER SYNTHASE_DIACYLGLYCEROL ACYLTRANSFERASE 4-RELATED"/>
    <property type="match status" value="1"/>
</dbReference>
<dbReference type="AlphaFoldDB" id="A0A2P6SP04"/>
<dbReference type="Gramene" id="PRQ60401">
    <property type="protein sequence ID" value="PRQ60401"/>
    <property type="gene ID" value="RchiOBHm_Chr1g0380771"/>
</dbReference>
<name>A0A2P6SP04_ROSCH</name>
<dbReference type="EMBL" id="PDCK01000039">
    <property type="protein sequence ID" value="PRQ60401.1"/>
    <property type="molecule type" value="Genomic_DNA"/>
</dbReference>
<gene>
    <name evidence="2" type="ORF">RchiOBHm_Chr1g0380771</name>
</gene>
<keyword evidence="1" id="KW-0472">Membrane</keyword>
<dbReference type="STRING" id="74649.A0A2P6SP04"/>
<dbReference type="EC" id="2.3.1.-" evidence="2"/>
<dbReference type="PANTHER" id="PTHR31650">
    <property type="entry name" value="O-ACYLTRANSFERASE (WSD1-LIKE) FAMILY PROTEIN"/>
    <property type="match status" value="1"/>
</dbReference>
<protein>
    <submittedName>
        <fullName evidence="2">Putative transferase</fullName>
        <ecNumber evidence="2">2.3.1.-</ecNumber>
    </submittedName>
</protein>
<dbReference type="GO" id="GO:0019432">
    <property type="term" value="P:triglyceride biosynthetic process"/>
    <property type="evidence" value="ECO:0007669"/>
    <property type="project" value="TreeGrafter"/>
</dbReference>
<dbReference type="Proteomes" id="UP000238479">
    <property type="component" value="Chromosome 1"/>
</dbReference>
<feature type="transmembrane region" description="Helical" evidence="1">
    <location>
        <begin position="6"/>
        <end position="27"/>
    </location>
</feature>
<keyword evidence="1" id="KW-1133">Transmembrane helix</keyword>
<keyword evidence="3" id="KW-1185">Reference proteome</keyword>
<keyword evidence="1" id="KW-0812">Transmembrane</keyword>
<keyword evidence="2" id="KW-0012">Acyltransferase</keyword>
<organism evidence="2 3">
    <name type="scientific">Rosa chinensis</name>
    <name type="common">China rose</name>
    <dbReference type="NCBI Taxonomy" id="74649"/>
    <lineage>
        <taxon>Eukaryota</taxon>
        <taxon>Viridiplantae</taxon>
        <taxon>Streptophyta</taxon>
        <taxon>Embryophyta</taxon>
        <taxon>Tracheophyta</taxon>
        <taxon>Spermatophyta</taxon>
        <taxon>Magnoliopsida</taxon>
        <taxon>eudicotyledons</taxon>
        <taxon>Gunneridae</taxon>
        <taxon>Pentapetalae</taxon>
        <taxon>rosids</taxon>
        <taxon>fabids</taxon>
        <taxon>Rosales</taxon>
        <taxon>Rosaceae</taxon>
        <taxon>Rosoideae</taxon>
        <taxon>Rosoideae incertae sedis</taxon>
        <taxon>Rosa</taxon>
    </lineage>
</organism>